<evidence type="ECO:0000313" key="1">
    <source>
        <dbReference type="EMBL" id="NYI04091.1"/>
    </source>
</evidence>
<evidence type="ECO:0000313" key="2">
    <source>
        <dbReference type="Proteomes" id="UP000567795"/>
    </source>
</evidence>
<sequence>MEIRTRPVVPAVTTGGSTGRRVDAYLSVLTGPPQAEPATAESVALIQQLTRREDGRPGPRRASKLVLLAPLKRIRRALFGGTS</sequence>
<reference evidence="1 2" key="1">
    <citation type="submission" date="2020-07" db="EMBL/GenBank/DDBJ databases">
        <title>Sequencing the genomes of 1000 actinobacteria strains.</title>
        <authorList>
            <person name="Klenk H.-P."/>
        </authorList>
    </citation>
    <scope>NUCLEOTIDE SEQUENCE [LARGE SCALE GENOMIC DNA]</scope>
    <source>
        <strain evidence="1 2">DSM 42178</strain>
    </source>
</reference>
<accession>A0A852ZZT8</accession>
<dbReference type="AlphaFoldDB" id="A0A852ZZT8"/>
<comment type="caution">
    <text evidence="1">The sequence shown here is derived from an EMBL/GenBank/DDBJ whole genome shotgun (WGS) entry which is preliminary data.</text>
</comment>
<dbReference type="EMBL" id="JACBZD010000001">
    <property type="protein sequence ID" value="NYI04091.1"/>
    <property type="molecule type" value="Genomic_DNA"/>
</dbReference>
<dbReference type="Proteomes" id="UP000567795">
    <property type="component" value="Unassembled WGS sequence"/>
</dbReference>
<name>A0A852ZZT8_9ACTN</name>
<gene>
    <name evidence="1" type="ORF">FHU37_001034</name>
</gene>
<proteinExistence type="predicted"/>
<dbReference type="RefSeq" id="WP_218903946.1">
    <property type="nucleotide sequence ID" value="NZ_JACBZD010000001.1"/>
</dbReference>
<keyword evidence="2" id="KW-1185">Reference proteome</keyword>
<organism evidence="1 2">
    <name type="scientific">Allostreptomyces psammosilenae</name>
    <dbReference type="NCBI Taxonomy" id="1892865"/>
    <lineage>
        <taxon>Bacteria</taxon>
        <taxon>Bacillati</taxon>
        <taxon>Actinomycetota</taxon>
        <taxon>Actinomycetes</taxon>
        <taxon>Kitasatosporales</taxon>
        <taxon>Streptomycetaceae</taxon>
        <taxon>Allostreptomyces</taxon>
    </lineage>
</organism>
<protein>
    <submittedName>
        <fullName evidence="1">Uncharacterized protein</fullName>
    </submittedName>
</protein>